<dbReference type="GO" id="GO:0005615">
    <property type="term" value="C:extracellular space"/>
    <property type="evidence" value="ECO:0007669"/>
    <property type="project" value="TreeGrafter"/>
</dbReference>
<feature type="transmembrane region" description="Helical" evidence="14">
    <location>
        <begin position="422"/>
        <end position="447"/>
    </location>
</feature>
<feature type="compositionally biased region" description="Polar residues" evidence="13">
    <location>
        <begin position="247"/>
        <end position="256"/>
    </location>
</feature>
<dbReference type="PANTHER" id="PTHR11309">
    <property type="entry name" value="FRIZZLED"/>
    <property type="match status" value="1"/>
</dbReference>
<dbReference type="Pfam" id="PF01534">
    <property type="entry name" value="Frizzled"/>
    <property type="match status" value="1"/>
</dbReference>
<feature type="domain" description="FZ" evidence="16">
    <location>
        <begin position="64"/>
        <end position="185"/>
    </location>
</feature>
<feature type="compositionally biased region" description="Basic and acidic residues" evidence="13">
    <location>
        <begin position="32"/>
        <end position="41"/>
    </location>
</feature>
<dbReference type="GO" id="GO:0060070">
    <property type="term" value="P:canonical Wnt signaling pathway"/>
    <property type="evidence" value="ECO:0007669"/>
    <property type="project" value="TreeGrafter"/>
</dbReference>
<dbReference type="Proteomes" id="UP001318040">
    <property type="component" value="Chromosome 5"/>
</dbReference>
<evidence type="ECO:0000256" key="6">
    <source>
        <dbReference type="ARBA" id="ARBA00022989"/>
    </source>
</evidence>
<dbReference type="AlphaFoldDB" id="A0AAJ7SNU8"/>
<dbReference type="InterPro" id="IPR020067">
    <property type="entry name" value="Frizzled_dom"/>
</dbReference>
<dbReference type="Pfam" id="PF01392">
    <property type="entry name" value="Fz"/>
    <property type="match status" value="1"/>
</dbReference>
<dbReference type="PROSITE" id="PS50261">
    <property type="entry name" value="G_PROTEIN_RECEP_F2_4"/>
    <property type="match status" value="1"/>
</dbReference>
<dbReference type="InterPro" id="IPR017981">
    <property type="entry name" value="GPCR_2-like_7TM"/>
</dbReference>
<keyword evidence="6 14" id="KW-1133">Transmembrane helix</keyword>
<evidence type="ECO:0000256" key="15">
    <source>
        <dbReference type="SAM" id="SignalP"/>
    </source>
</evidence>
<organism evidence="18 19">
    <name type="scientific">Petromyzon marinus</name>
    <name type="common">Sea lamprey</name>
    <dbReference type="NCBI Taxonomy" id="7757"/>
    <lineage>
        <taxon>Eukaryota</taxon>
        <taxon>Metazoa</taxon>
        <taxon>Chordata</taxon>
        <taxon>Craniata</taxon>
        <taxon>Vertebrata</taxon>
        <taxon>Cyclostomata</taxon>
        <taxon>Hyperoartia</taxon>
        <taxon>Petromyzontiformes</taxon>
        <taxon>Petromyzontidae</taxon>
        <taxon>Petromyzon</taxon>
    </lineage>
</organism>
<evidence type="ECO:0000256" key="4">
    <source>
        <dbReference type="ARBA" id="ARBA00022475"/>
    </source>
</evidence>
<accession>A0AAJ7SNU8</accession>
<gene>
    <name evidence="19" type="primary">LOC116939050</name>
</gene>
<evidence type="ECO:0000256" key="2">
    <source>
        <dbReference type="ARBA" id="ARBA00008077"/>
    </source>
</evidence>
<protein>
    <submittedName>
        <fullName evidence="19">Frizzled-9-like</fullName>
    </submittedName>
</protein>
<evidence type="ECO:0000256" key="11">
    <source>
        <dbReference type="ARBA" id="ARBA00023224"/>
    </source>
</evidence>
<feature type="transmembrane region" description="Helical" evidence="14">
    <location>
        <begin position="336"/>
        <end position="358"/>
    </location>
</feature>
<dbReference type="KEGG" id="pmrn:116939050"/>
<feature type="disulfide bond" evidence="12">
    <location>
        <begin position="145"/>
        <end position="169"/>
    </location>
</feature>
<feature type="disulfide bond" evidence="12">
    <location>
        <begin position="141"/>
        <end position="182"/>
    </location>
</feature>
<evidence type="ECO:0000256" key="9">
    <source>
        <dbReference type="ARBA" id="ARBA00023157"/>
    </source>
</evidence>
<feature type="transmembrane region" description="Helical" evidence="14">
    <location>
        <begin position="459"/>
        <end position="479"/>
    </location>
</feature>
<dbReference type="InterPro" id="IPR015526">
    <property type="entry name" value="Frizzled/SFRP"/>
</dbReference>
<keyword evidence="7" id="KW-0297">G-protein coupled receptor</keyword>
<reference evidence="19" key="1">
    <citation type="submission" date="2025-08" db="UniProtKB">
        <authorList>
            <consortium name="RefSeq"/>
        </authorList>
    </citation>
    <scope>IDENTIFICATION</scope>
    <source>
        <tissue evidence="19">Sperm</tissue>
    </source>
</reference>
<dbReference type="InterPro" id="IPR036790">
    <property type="entry name" value="Frizzled_dom_sf"/>
</dbReference>
<dbReference type="CDD" id="cd15909">
    <property type="entry name" value="7tmF_FZD4_9_10-like"/>
    <property type="match status" value="1"/>
</dbReference>
<dbReference type="PANTHER" id="PTHR11309:SF99">
    <property type="entry name" value="FRIZZLED-4"/>
    <property type="match status" value="1"/>
</dbReference>
<dbReference type="GO" id="GO:0004930">
    <property type="term" value="F:G protein-coupled receptor activity"/>
    <property type="evidence" value="ECO:0007669"/>
    <property type="project" value="UniProtKB-KW"/>
</dbReference>
<feature type="transmembrane region" description="Helical" evidence="14">
    <location>
        <begin position="552"/>
        <end position="573"/>
    </location>
</feature>
<comment type="subcellular location">
    <subcellularLocation>
        <location evidence="1">Cell membrane</location>
        <topology evidence="1">Multi-pass membrane protein</topology>
    </subcellularLocation>
</comment>
<dbReference type="RefSeq" id="XP_032802826.1">
    <property type="nucleotide sequence ID" value="XM_032946935.1"/>
</dbReference>
<keyword evidence="9 12" id="KW-1015">Disulfide bond</keyword>
<dbReference type="GO" id="GO:0005886">
    <property type="term" value="C:plasma membrane"/>
    <property type="evidence" value="ECO:0007669"/>
    <property type="project" value="UniProtKB-SubCell"/>
</dbReference>
<name>A0AAJ7SNU8_PETMA</name>
<keyword evidence="10" id="KW-0675">Receptor</keyword>
<evidence type="ECO:0000313" key="18">
    <source>
        <dbReference type="Proteomes" id="UP001318040"/>
    </source>
</evidence>
<evidence type="ECO:0000256" key="12">
    <source>
        <dbReference type="PROSITE-ProRule" id="PRU00090"/>
    </source>
</evidence>
<dbReference type="SMART" id="SM00063">
    <property type="entry name" value="FRI"/>
    <property type="match status" value="1"/>
</dbReference>
<dbReference type="PRINTS" id="PR00489">
    <property type="entry name" value="FRIZZLED"/>
</dbReference>
<feature type="transmembrane region" description="Helical" evidence="14">
    <location>
        <begin position="612"/>
        <end position="631"/>
    </location>
</feature>
<feature type="compositionally biased region" description="Gly residues" evidence="13">
    <location>
        <begin position="194"/>
        <end position="217"/>
    </location>
</feature>
<evidence type="ECO:0000256" key="1">
    <source>
        <dbReference type="ARBA" id="ARBA00004651"/>
    </source>
</evidence>
<evidence type="ECO:0000256" key="5">
    <source>
        <dbReference type="ARBA" id="ARBA00022692"/>
    </source>
</evidence>
<evidence type="ECO:0000259" key="17">
    <source>
        <dbReference type="PROSITE" id="PS50261"/>
    </source>
</evidence>
<feature type="region of interest" description="Disordered" evidence="13">
    <location>
        <begin position="32"/>
        <end position="54"/>
    </location>
</feature>
<proteinExistence type="inferred from homology"/>
<feature type="signal peptide" evidence="15">
    <location>
        <begin position="1"/>
        <end position="26"/>
    </location>
</feature>
<dbReference type="PROSITE" id="PS50038">
    <property type="entry name" value="FZ"/>
    <property type="match status" value="1"/>
</dbReference>
<dbReference type="SUPFAM" id="SSF63501">
    <property type="entry name" value="Frizzled cysteine-rich domain"/>
    <property type="match status" value="1"/>
</dbReference>
<evidence type="ECO:0000256" key="10">
    <source>
        <dbReference type="ARBA" id="ARBA00023170"/>
    </source>
</evidence>
<keyword evidence="5 14" id="KW-0812">Transmembrane</keyword>
<feature type="disulfide bond" evidence="12">
    <location>
        <begin position="114"/>
        <end position="152"/>
    </location>
</feature>
<keyword evidence="4" id="KW-1003">Cell membrane</keyword>
<dbReference type="SMART" id="SM01330">
    <property type="entry name" value="Frizzled"/>
    <property type="match status" value="1"/>
</dbReference>
<keyword evidence="15" id="KW-0732">Signal</keyword>
<feature type="disulfide bond" evidence="12">
    <location>
        <begin position="77"/>
        <end position="123"/>
    </location>
</feature>
<dbReference type="FunFam" id="1.10.2000.10:FF:000037">
    <property type="match status" value="1"/>
</dbReference>
<keyword evidence="18" id="KW-1185">Reference proteome</keyword>
<feature type="chain" id="PRO_5042578425" evidence="15">
    <location>
        <begin position="27"/>
        <end position="683"/>
    </location>
</feature>
<evidence type="ECO:0000313" key="19">
    <source>
        <dbReference type="RefSeq" id="XP_032802826.1"/>
    </source>
</evidence>
<feature type="transmembrane region" description="Helical" evidence="14">
    <location>
        <begin position="370"/>
        <end position="390"/>
    </location>
</feature>
<feature type="domain" description="G-protein coupled receptors family 2 profile 2" evidence="17">
    <location>
        <begin position="334"/>
        <end position="638"/>
    </location>
</feature>
<feature type="transmembrane region" description="Helical" evidence="14">
    <location>
        <begin position="502"/>
        <end position="531"/>
    </location>
</feature>
<evidence type="ECO:0000259" key="16">
    <source>
        <dbReference type="PROSITE" id="PS50038"/>
    </source>
</evidence>
<dbReference type="GO" id="GO:0017147">
    <property type="term" value="F:Wnt-protein binding"/>
    <property type="evidence" value="ECO:0007669"/>
    <property type="project" value="TreeGrafter"/>
</dbReference>
<dbReference type="FunFam" id="1.20.1070.10:FF:000020">
    <property type="entry name" value="Frizzled class receptor 10"/>
    <property type="match status" value="1"/>
</dbReference>
<sequence>MLRNLRGPWAPVPLALLLIHCARLNAALSDTERTSLGREQEQQQQQQQQLPQHAHLQQQQQQQFQQGRCQPIVIPMCLGIGYNTTRLPNSLGHEEQQEAAIKLHEFAPLVEYGCHVHLRFFLCSVYAPMCSEQVSQPIPACRPMCRAVRQRCAPVLEQFNFAWPDALDCARLPTRHDPSALCMEAPAADDDEGGGGGGGTGGGGGGGGGGTGAAGGGEPHDRLPLAPLAPPLHGGGGGGSSSSSHPQHTGSPNQGAQPPGGRASVPSSYKPTMNLGRGDDSKGVQPHPPPPRSGSPTSCENPSKFHYVERSKSCAPRCGPDMDVYWSGADKRFASVWLAVWSALCFASSAFTVLTFAIDSSRFQYPERPIIFLSMCYCLHSVAFLVRLFAGASSIACDHDSGSAYIIQAGLESTGCTLVFLLLYYFGMAASVWWVVLTFTWFLAAGIKWGHEAIEAKSSYFHLAAWALPAVQTIVILGLRKVAGEELTGLCYVGGLMSPNALAGFVIVPLTCYLILGTSFILAGLVALFDIRRVMRTGGTDTEKLEKLMVKIGVFSVLYSVPATCVIACYFYEWYNADSWRTLAVASKCRAAQGNQTPDCTAVQSIPSIEVYLLKVFMSLVVGITSGMWIWSSKTLQSWQMLWNKKLSRQTGRKGGVHYKSPSLAVHAPPGHPETIAEQPAFV</sequence>
<dbReference type="Gene3D" id="1.10.2000.10">
    <property type="entry name" value="Frizzled cysteine-rich domain"/>
    <property type="match status" value="1"/>
</dbReference>
<evidence type="ECO:0000256" key="7">
    <source>
        <dbReference type="ARBA" id="ARBA00023040"/>
    </source>
</evidence>
<evidence type="ECO:0000256" key="13">
    <source>
        <dbReference type="SAM" id="MobiDB-lite"/>
    </source>
</evidence>
<keyword evidence="11" id="KW-0807">Transducer</keyword>
<evidence type="ECO:0000256" key="8">
    <source>
        <dbReference type="ARBA" id="ARBA00023136"/>
    </source>
</evidence>
<dbReference type="Gene3D" id="1.20.1070.10">
    <property type="entry name" value="Rhodopsin 7-helix transmembrane proteins"/>
    <property type="match status" value="1"/>
</dbReference>
<evidence type="ECO:0000256" key="14">
    <source>
        <dbReference type="SAM" id="Phobius"/>
    </source>
</evidence>
<comment type="similarity">
    <text evidence="2">Belongs to the G-protein coupled receptor Fz/Smo family.</text>
</comment>
<keyword evidence="3" id="KW-0217">Developmental protein</keyword>
<dbReference type="InterPro" id="IPR000539">
    <property type="entry name" value="Frizzled/Smoothened_7TM"/>
</dbReference>
<keyword evidence="8 14" id="KW-0472">Membrane</keyword>
<feature type="compositionally biased region" description="Low complexity" evidence="13">
    <location>
        <begin position="42"/>
        <end position="54"/>
    </location>
</feature>
<dbReference type="GO" id="GO:0035567">
    <property type="term" value="P:non-canonical Wnt signaling pathway"/>
    <property type="evidence" value="ECO:0007669"/>
    <property type="project" value="TreeGrafter"/>
</dbReference>
<feature type="disulfide bond" evidence="12">
    <location>
        <begin position="69"/>
        <end position="130"/>
    </location>
</feature>
<evidence type="ECO:0000256" key="3">
    <source>
        <dbReference type="ARBA" id="ARBA00022473"/>
    </source>
</evidence>
<feature type="region of interest" description="Disordered" evidence="13">
    <location>
        <begin position="185"/>
        <end position="302"/>
    </location>
</feature>